<dbReference type="EMBL" id="FNHF01000007">
    <property type="protein sequence ID" value="SDN01027.1"/>
    <property type="molecule type" value="Genomic_DNA"/>
</dbReference>
<keyword evidence="3 6" id="KW-0812">Transmembrane</keyword>
<evidence type="ECO:0000259" key="7">
    <source>
        <dbReference type="SMART" id="SM00849"/>
    </source>
</evidence>
<comment type="subcellular location">
    <subcellularLocation>
        <location evidence="1">Cell membrane</location>
        <topology evidence="1">Multi-pass membrane protein</topology>
    </subcellularLocation>
</comment>
<dbReference type="CDD" id="cd07731">
    <property type="entry name" value="ComA-like_MBL-fold"/>
    <property type="match status" value="1"/>
</dbReference>
<dbReference type="PANTHER" id="PTHR30619:SF1">
    <property type="entry name" value="RECOMBINATION PROTEIN 2"/>
    <property type="match status" value="1"/>
</dbReference>
<evidence type="ECO:0000256" key="2">
    <source>
        <dbReference type="ARBA" id="ARBA00022475"/>
    </source>
</evidence>
<organism evidence="8 9">
    <name type="scientific">Sediminibacillus halophilus</name>
    <dbReference type="NCBI Taxonomy" id="482461"/>
    <lineage>
        <taxon>Bacteria</taxon>
        <taxon>Bacillati</taxon>
        <taxon>Bacillota</taxon>
        <taxon>Bacilli</taxon>
        <taxon>Bacillales</taxon>
        <taxon>Bacillaceae</taxon>
        <taxon>Sediminibacillus</taxon>
    </lineage>
</organism>
<dbReference type="Proteomes" id="UP000182347">
    <property type="component" value="Unassembled WGS sequence"/>
</dbReference>
<dbReference type="InterPro" id="IPR004477">
    <property type="entry name" value="ComEC_N"/>
</dbReference>
<dbReference type="Pfam" id="PF03772">
    <property type="entry name" value="Competence"/>
    <property type="match status" value="1"/>
</dbReference>
<feature type="transmembrane region" description="Helical" evidence="6">
    <location>
        <begin position="328"/>
        <end position="345"/>
    </location>
</feature>
<dbReference type="Pfam" id="PF13567">
    <property type="entry name" value="DUF4131"/>
    <property type="match status" value="1"/>
</dbReference>
<dbReference type="Gene3D" id="3.60.15.10">
    <property type="entry name" value="Ribonuclease Z/Hydroxyacylglutathione hydrolase-like"/>
    <property type="match status" value="1"/>
</dbReference>
<accession>A0A1G9XW67</accession>
<keyword evidence="9" id="KW-1185">Reference proteome</keyword>
<keyword evidence="2" id="KW-1003">Cell membrane</keyword>
<feature type="transmembrane region" description="Helical" evidence="6">
    <location>
        <begin position="481"/>
        <end position="500"/>
    </location>
</feature>
<dbReference type="RefSeq" id="WP_074600954.1">
    <property type="nucleotide sequence ID" value="NZ_FNHF01000007.1"/>
</dbReference>
<feature type="transmembrane region" description="Helical" evidence="6">
    <location>
        <begin position="388"/>
        <end position="414"/>
    </location>
</feature>
<dbReference type="OrthoDB" id="9761531at2"/>
<feature type="transmembrane region" description="Helical" evidence="6">
    <location>
        <begin position="236"/>
        <end position="255"/>
    </location>
</feature>
<dbReference type="InterPro" id="IPR001279">
    <property type="entry name" value="Metallo-B-lactamas"/>
</dbReference>
<evidence type="ECO:0000256" key="4">
    <source>
        <dbReference type="ARBA" id="ARBA00022989"/>
    </source>
</evidence>
<feature type="domain" description="Metallo-beta-lactamase" evidence="7">
    <location>
        <begin position="513"/>
        <end position="715"/>
    </location>
</feature>
<proteinExistence type="predicted"/>
<dbReference type="InterPro" id="IPR004797">
    <property type="entry name" value="Competence_ComEC/Rec2"/>
</dbReference>
<feature type="transmembrane region" description="Helical" evidence="6">
    <location>
        <begin position="357"/>
        <end position="376"/>
    </location>
</feature>
<dbReference type="NCBIfam" id="TIGR00361">
    <property type="entry name" value="ComEC_Rec2"/>
    <property type="match status" value="1"/>
</dbReference>
<evidence type="ECO:0000256" key="1">
    <source>
        <dbReference type="ARBA" id="ARBA00004651"/>
    </source>
</evidence>
<dbReference type="STRING" id="482461.SAMN05216244_3991"/>
<dbReference type="SMART" id="SM00849">
    <property type="entry name" value="Lactamase_B"/>
    <property type="match status" value="1"/>
</dbReference>
<gene>
    <name evidence="8" type="ORF">SAMN05216244_3991</name>
</gene>
<sequence length="762" mass="85724">MKGNWHLIALAMLASSLSVFHHNVIIVFFFLLWIFLLYFRKRLSGKHTMFIFSSLVLFSGWFVFTNEPSPSYSSDPEIIQGKIVGSIQGTPEKTEFILKDRTNGIKTLITYFNNKEKGETGTVTSEQLRRGADCHVKGRLELPQQASNPGEFNFRDYLKSKGISYQLILSSKDSLQCKGSSFLYFFDQIRSSILKINNSHLSPFSASWLNALLMGDDTQLPEEQLARFQKWGINHLLAISGLHVGLLVAVIYYLAVKTGWWTVENIQSCLIAVLPIYAVLAGESPSVWRASLLAVLLVICKKLNLNLSLTDCLSLIFIGLMIGNPQLIMQTGFQFSYLVTFGLLLSKNFFTKPYSWFYISFSVSLIAQLTILPIQLDTFYFFQPLSIILNLIVVPYFTAFVIPCLLVLQFSVLLIMPLADFIDKLFFSVHHTMLLYLEKIDQNFDSSWVIGDFPTLMYGPYFLLLIMFMAKFTAERRFKALLYGVGLVSLLVALSLSPFLSPRGKVTMLDVGQGDCFVIELPHRKGVILVHAAGSASADFHAPTDKVYKQIIKPYLYYRGITTIDGLFLSHGDLDHDGSASYLLRDFDVKKLFTSPYYQFSQQQMAVLPQVNTRLVQLNAGQSITVGGKVFIILSPSGESGDSNDNSMVLFSEIGGKRWLFTGDIGKDTERAVINAYPKLDIDVLKVAHHGSKTSTSSEILQQVTPKAAWISVGRSNRYGHPHREVLEKLNKAEISVMRTDQHGAVWYSFYGQGGTFYSFLP</sequence>
<evidence type="ECO:0000313" key="8">
    <source>
        <dbReference type="EMBL" id="SDN01027.1"/>
    </source>
</evidence>
<name>A0A1G9XW67_9BACI</name>
<feature type="transmembrane region" description="Helical" evidence="6">
    <location>
        <begin position="457"/>
        <end position="474"/>
    </location>
</feature>
<keyword evidence="5 6" id="KW-0472">Membrane</keyword>
<dbReference type="PANTHER" id="PTHR30619">
    <property type="entry name" value="DNA INTERNALIZATION/COMPETENCE PROTEIN COMEC/REC2"/>
    <property type="match status" value="1"/>
</dbReference>
<evidence type="ECO:0000256" key="6">
    <source>
        <dbReference type="SAM" id="Phobius"/>
    </source>
</evidence>
<protein>
    <submittedName>
        <fullName evidence="8">Competence protein ComEC</fullName>
    </submittedName>
</protein>
<feature type="transmembrane region" description="Helical" evidence="6">
    <location>
        <begin position="303"/>
        <end position="322"/>
    </location>
</feature>
<evidence type="ECO:0000256" key="5">
    <source>
        <dbReference type="ARBA" id="ARBA00023136"/>
    </source>
</evidence>
<dbReference type="NCBIfam" id="TIGR00360">
    <property type="entry name" value="ComEC_N-term"/>
    <property type="match status" value="1"/>
</dbReference>
<keyword evidence="4 6" id="KW-1133">Transmembrane helix</keyword>
<feature type="transmembrane region" description="Helical" evidence="6">
    <location>
        <begin position="421"/>
        <end position="437"/>
    </location>
</feature>
<dbReference type="InterPro" id="IPR035681">
    <property type="entry name" value="ComA-like_MBL"/>
</dbReference>
<dbReference type="AlphaFoldDB" id="A0A1G9XW67"/>
<evidence type="ECO:0000256" key="3">
    <source>
        <dbReference type="ARBA" id="ARBA00022692"/>
    </source>
</evidence>
<dbReference type="Pfam" id="PF00753">
    <property type="entry name" value="Lactamase_B"/>
    <property type="match status" value="1"/>
</dbReference>
<dbReference type="InterPro" id="IPR052159">
    <property type="entry name" value="Competence_DNA_uptake"/>
</dbReference>
<dbReference type="GO" id="GO:0030420">
    <property type="term" value="P:establishment of competence for transformation"/>
    <property type="evidence" value="ECO:0007669"/>
    <property type="project" value="InterPro"/>
</dbReference>
<dbReference type="InterPro" id="IPR036866">
    <property type="entry name" value="RibonucZ/Hydroxyglut_hydro"/>
</dbReference>
<dbReference type="SUPFAM" id="SSF56281">
    <property type="entry name" value="Metallo-hydrolase/oxidoreductase"/>
    <property type="match status" value="1"/>
</dbReference>
<dbReference type="InterPro" id="IPR025405">
    <property type="entry name" value="DUF4131"/>
</dbReference>
<evidence type="ECO:0000313" key="9">
    <source>
        <dbReference type="Proteomes" id="UP000182347"/>
    </source>
</evidence>
<feature type="transmembrane region" description="Helical" evidence="6">
    <location>
        <begin position="261"/>
        <end position="282"/>
    </location>
</feature>
<feature type="transmembrane region" description="Helical" evidence="6">
    <location>
        <begin position="20"/>
        <end position="39"/>
    </location>
</feature>
<reference evidence="9" key="1">
    <citation type="submission" date="2016-10" db="EMBL/GenBank/DDBJ databases">
        <authorList>
            <person name="Varghese N."/>
            <person name="Submissions S."/>
        </authorList>
    </citation>
    <scope>NUCLEOTIDE SEQUENCE [LARGE SCALE GENOMIC DNA]</scope>
    <source>
        <strain evidence="9">CGMCC 1.6199</strain>
    </source>
</reference>
<dbReference type="GO" id="GO:0005886">
    <property type="term" value="C:plasma membrane"/>
    <property type="evidence" value="ECO:0007669"/>
    <property type="project" value="UniProtKB-SubCell"/>
</dbReference>